<dbReference type="KEGG" id="rsa:RSal33209_2127"/>
<evidence type="ECO:0000313" key="10">
    <source>
        <dbReference type="Proteomes" id="UP000002007"/>
    </source>
</evidence>
<feature type="binding site" evidence="6">
    <location>
        <position position="115"/>
    </location>
    <ligand>
        <name>a divalent metal cation</name>
        <dbReference type="ChEBI" id="CHEBI:60240"/>
        <label>2</label>
        <note>catalytic</note>
    </ligand>
</feature>
<sequence length="279" mass="29175">MTNVAIGKNSKIELKTAEQFRLMNEAGLVLSAALDVAVAAAEVGISTAELDAMFAAELAQANAKSNFLGYYGYPATICTSVNAQVVHGIPNECKLEDGDLVSIDGGAIIGGWHADSARTVIVGTADPADVELSKATEAAMWRGISAMATASRVGEIGDAIDDFVTEKYGIKFGIVEDYTGHGIGSAMHMDPDVLNYRSKHRGPKLRPGMALAIEPVLVRGDIASHTLDDDWTVVTDDGKRAAHWEHSVAVHDGGIWVLTAPDGGASKLAALGVTPAPLP</sequence>
<feature type="binding site" evidence="6">
    <location>
        <position position="104"/>
    </location>
    <ligand>
        <name>a divalent metal cation</name>
        <dbReference type="ChEBI" id="CHEBI:60240"/>
        <label>1</label>
    </ligand>
</feature>
<reference evidence="10" key="1">
    <citation type="journal article" date="2008" name="J. Bacteriol.">
        <title>Genome sequence of the fish pathogen Renibacterium salmoninarum suggests reductive evolution away from an environmental Arthrobacter ancestor.</title>
        <authorList>
            <person name="Wiens G.D."/>
            <person name="Rockey D.D."/>
            <person name="Wu Z."/>
            <person name="Chang J."/>
            <person name="Levy R."/>
            <person name="Crane S."/>
            <person name="Chen D.S."/>
            <person name="Capri G.R."/>
            <person name="Burnett J.R."/>
            <person name="Sudheesh P.S."/>
            <person name="Schipma M.J."/>
            <person name="Burd H."/>
            <person name="Bhattacharyya A."/>
            <person name="Rhodes L.D."/>
            <person name="Kaul R."/>
            <person name="Strom M.S."/>
        </authorList>
    </citation>
    <scope>NUCLEOTIDE SEQUENCE [LARGE SCALE GENOMIC DNA]</scope>
    <source>
        <strain evidence="10">ATCC 33209 / DSM 20767 / JCM 11484 / NBRC 15589 / NCIMB 2235</strain>
    </source>
</reference>
<gene>
    <name evidence="6" type="primary">map</name>
    <name evidence="9" type="ordered locus">RSal33209_2127</name>
</gene>
<dbReference type="GO" id="GO:0070006">
    <property type="term" value="F:metalloaminopeptidase activity"/>
    <property type="evidence" value="ECO:0007669"/>
    <property type="project" value="UniProtKB-UniRule"/>
</dbReference>
<dbReference type="Proteomes" id="UP000002007">
    <property type="component" value="Chromosome"/>
</dbReference>
<dbReference type="eggNOG" id="COG0024">
    <property type="taxonomic scope" value="Bacteria"/>
</dbReference>
<keyword evidence="4 6" id="KW-0479">Metal-binding</keyword>
<dbReference type="HAMAP" id="MF_01974">
    <property type="entry name" value="MetAP_1"/>
    <property type="match status" value="1"/>
</dbReference>
<dbReference type="RefSeq" id="WP_012245527.1">
    <property type="nucleotide sequence ID" value="NC_010168.1"/>
</dbReference>
<dbReference type="EC" id="3.4.11.18" evidence="6 7"/>
<feature type="binding site" evidence="6">
    <location>
        <position position="245"/>
    </location>
    <ligand>
        <name>a divalent metal cation</name>
        <dbReference type="ChEBI" id="CHEBI:60240"/>
        <label>2</label>
        <note>catalytic</note>
    </ligand>
</feature>
<evidence type="ECO:0000256" key="3">
    <source>
        <dbReference type="ARBA" id="ARBA00022670"/>
    </source>
</evidence>
<dbReference type="PANTHER" id="PTHR43330:SF27">
    <property type="entry name" value="METHIONINE AMINOPEPTIDASE"/>
    <property type="match status" value="1"/>
</dbReference>
<evidence type="ECO:0000256" key="1">
    <source>
        <dbReference type="ARBA" id="ARBA00002521"/>
    </source>
</evidence>
<organism evidence="9 10">
    <name type="scientific">Renibacterium salmoninarum (strain ATCC 33209 / DSM 20767 / JCM 11484 / NBRC 15589 / NCIMB 2235)</name>
    <dbReference type="NCBI Taxonomy" id="288705"/>
    <lineage>
        <taxon>Bacteria</taxon>
        <taxon>Bacillati</taxon>
        <taxon>Actinomycetota</taxon>
        <taxon>Actinomycetes</taxon>
        <taxon>Micrococcales</taxon>
        <taxon>Micrococcaceae</taxon>
        <taxon>Renibacterium</taxon>
    </lineage>
</organism>
<evidence type="ECO:0000256" key="2">
    <source>
        <dbReference type="ARBA" id="ARBA00022438"/>
    </source>
</evidence>
<dbReference type="InterPro" id="IPR001714">
    <property type="entry name" value="Pept_M24_MAP"/>
</dbReference>
<dbReference type="PANTHER" id="PTHR43330">
    <property type="entry name" value="METHIONINE AMINOPEPTIDASE"/>
    <property type="match status" value="1"/>
</dbReference>
<dbReference type="PROSITE" id="PS00680">
    <property type="entry name" value="MAP_1"/>
    <property type="match status" value="1"/>
</dbReference>
<proteinExistence type="inferred from homology"/>
<comment type="catalytic activity">
    <reaction evidence="6 7">
        <text>Release of N-terminal amino acids, preferentially methionine, from peptides and arylamides.</text>
        <dbReference type="EC" id="3.4.11.18"/>
    </reaction>
</comment>
<dbReference type="InterPro" id="IPR000994">
    <property type="entry name" value="Pept_M24"/>
</dbReference>
<dbReference type="InterPro" id="IPR002467">
    <property type="entry name" value="Pept_M24A_MAP1"/>
</dbReference>
<dbReference type="GO" id="GO:0005829">
    <property type="term" value="C:cytosol"/>
    <property type="evidence" value="ECO:0007669"/>
    <property type="project" value="TreeGrafter"/>
</dbReference>
<evidence type="ECO:0000256" key="5">
    <source>
        <dbReference type="ARBA" id="ARBA00022801"/>
    </source>
</evidence>
<accession>A9WSS1</accession>
<feature type="binding site" evidence="6">
    <location>
        <position position="188"/>
    </location>
    <ligand>
        <name>substrate</name>
    </ligand>
</feature>
<feature type="binding site" evidence="6">
    <location>
        <position position="87"/>
    </location>
    <ligand>
        <name>substrate</name>
    </ligand>
</feature>
<evidence type="ECO:0000259" key="8">
    <source>
        <dbReference type="Pfam" id="PF00557"/>
    </source>
</evidence>
<feature type="binding site" evidence="6">
    <location>
        <position position="115"/>
    </location>
    <ligand>
        <name>a divalent metal cation</name>
        <dbReference type="ChEBI" id="CHEBI:60240"/>
        <label>1</label>
    </ligand>
</feature>
<dbReference type="SUPFAM" id="SSF55920">
    <property type="entry name" value="Creatinase/aminopeptidase"/>
    <property type="match status" value="1"/>
</dbReference>
<evidence type="ECO:0000313" key="9">
    <source>
        <dbReference type="EMBL" id="ABY23859.1"/>
    </source>
</evidence>
<keyword evidence="3 6" id="KW-0645">Protease</keyword>
<evidence type="ECO:0000256" key="6">
    <source>
        <dbReference type="HAMAP-Rule" id="MF_01974"/>
    </source>
</evidence>
<feature type="binding site" evidence="6">
    <location>
        <position position="245"/>
    </location>
    <ligand>
        <name>a divalent metal cation</name>
        <dbReference type="ChEBI" id="CHEBI:60240"/>
        <label>1</label>
    </ligand>
</feature>
<name>A9WSS1_RENSM</name>
<dbReference type="HOGENOM" id="CLU_015857_0_1_11"/>
<feature type="binding site" evidence="6">
    <location>
        <position position="214"/>
    </location>
    <ligand>
        <name>a divalent metal cation</name>
        <dbReference type="ChEBI" id="CHEBI:60240"/>
        <label>2</label>
        <note>catalytic</note>
    </ligand>
</feature>
<dbReference type="GO" id="GO:0006508">
    <property type="term" value="P:proteolysis"/>
    <property type="evidence" value="ECO:0007669"/>
    <property type="project" value="UniProtKB-KW"/>
</dbReference>
<dbReference type="EMBL" id="CP000910">
    <property type="protein sequence ID" value="ABY23859.1"/>
    <property type="molecule type" value="Genomic_DNA"/>
</dbReference>
<dbReference type="InterPro" id="IPR036005">
    <property type="entry name" value="Creatinase/aminopeptidase-like"/>
</dbReference>
<evidence type="ECO:0000256" key="7">
    <source>
        <dbReference type="RuleBase" id="RU003653"/>
    </source>
</evidence>
<comment type="cofactor">
    <cofactor evidence="6">
        <name>Co(2+)</name>
        <dbReference type="ChEBI" id="CHEBI:48828"/>
    </cofactor>
    <cofactor evidence="6">
        <name>Zn(2+)</name>
        <dbReference type="ChEBI" id="CHEBI:29105"/>
    </cofactor>
    <cofactor evidence="6">
        <name>Mn(2+)</name>
        <dbReference type="ChEBI" id="CHEBI:29035"/>
    </cofactor>
    <cofactor evidence="6">
        <name>Fe(2+)</name>
        <dbReference type="ChEBI" id="CHEBI:29033"/>
    </cofactor>
    <text evidence="6">Binds 2 divalent metal cations per subunit. Has a high-affinity and a low affinity metal-binding site. The true nature of the physiological cofactor is under debate. The enzyme is active with cobalt, zinc, manganese or divalent iron ions. Most likely, methionine aminopeptidases function as mononuclear Fe(2+)-metalloproteases under physiological conditions, and the catalytically relevant metal-binding site has been assigned to the histidine-containing high-affinity site.</text>
</comment>
<feature type="binding site" evidence="6">
    <location>
        <position position="181"/>
    </location>
    <ligand>
        <name>a divalent metal cation</name>
        <dbReference type="ChEBI" id="CHEBI:60240"/>
        <label>2</label>
        <note>catalytic</note>
    </ligand>
</feature>
<evidence type="ECO:0000256" key="4">
    <source>
        <dbReference type="ARBA" id="ARBA00022723"/>
    </source>
</evidence>
<dbReference type="Gene3D" id="3.90.230.10">
    <property type="entry name" value="Creatinase/methionine aminopeptidase superfamily"/>
    <property type="match status" value="1"/>
</dbReference>
<dbReference type="NCBIfam" id="TIGR00500">
    <property type="entry name" value="met_pdase_I"/>
    <property type="match status" value="1"/>
</dbReference>
<comment type="function">
    <text evidence="1 6">Removes the N-terminal methionine from nascent proteins. The N-terminal methionine is often cleaved when the second residue in the primary sequence is small and uncharged (Met-Ala-, Cys, Gly, Pro, Ser, Thr, or Val). Requires deformylation of the N(alpha)-formylated initiator methionine before it can be hydrolyzed.</text>
</comment>
<comment type="similarity">
    <text evidence="6">Belongs to the peptidase M24A family. Methionine aminopeptidase type 1 subfamily.</text>
</comment>
<keyword evidence="10" id="KW-1185">Reference proteome</keyword>
<keyword evidence="5 6" id="KW-0378">Hydrolase</keyword>
<dbReference type="GO" id="GO:0004239">
    <property type="term" value="F:initiator methionyl aminopeptidase activity"/>
    <property type="evidence" value="ECO:0007669"/>
    <property type="project" value="UniProtKB-UniRule"/>
</dbReference>
<dbReference type="PRINTS" id="PR00599">
    <property type="entry name" value="MAPEPTIDASE"/>
</dbReference>
<comment type="subunit">
    <text evidence="6">Monomer.</text>
</comment>
<dbReference type="GO" id="GO:0046872">
    <property type="term" value="F:metal ion binding"/>
    <property type="evidence" value="ECO:0007669"/>
    <property type="project" value="UniProtKB-UniRule"/>
</dbReference>
<feature type="domain" description="Peptidase M24" evidence="8">
    <location>
        <begin position="22"/>
        <end position="251"/>
    </location>
</feature>
<dbReference type="AlphaFoldDB" id="A9WSS1"/>
<dbReference type="Pfam" id="PF00557">
    <property type="entry name" value="Peptidase_M24"/>
    <property type="match status" value="1"/>
</dbReference>
<dbReference type="STRING" id="288705.RSal33209_2127"/>
<protein>
    <recommendedName>
        <fullName evidence="6 7">Methionine aminopeptidase</fullName>
        <shortName evidence="6">MAP</shortName>
        <shortName evidence="6">MetAP</shortName>
        <ecNumber evidence="6 7">3.4.11.18</ecNumber>
    </recommendedName>
    <alternativeName>
        <fullName evidence="6">Peptidase M</fullName>
    </alternativeName>
</protein>
<keyword evidence="2 6" id="KW-0031">Aminopeptidase</keyword>